<reference evidence="2 3" key="2">
    <citation type="journal article" date="2013" name="Plant Cell Physiol.">
        <title>Rice Annotation Project Database (RAP-DB): an integrative and interactive database for rice genomics.</title>
        <authorList>
            <person name="Sakai H."/>
            <person name="Lee S.S."/>
            <person name="Tanaka T."/>
            <person name="Numa H."/>
            <person name="Kim J."/>
            <person name="Kawahara Y."/>
            <person name="Wakimoto H."/>
            <person name="Yang C.C."/>
            <person name="Iwamoto M."/>
            <person name="Abe T."/>
            <person name="Yamada Y."/>
            <person name="Muto A."/>
            <person name="Inokuchi H."/>
            <person name="Ikemura T."/>
            <person name="Matsumoto T."/>
            <person name="Sasaki T."/>
            <person name="Itoh T."/>
        </authorList>
    </citation>
    <scope>NUCLEOTIDE SEQUENCE [LARGE SCALE GENOMIC DNA]</scope>
    <source>
        <strain evidence="3">cv. Nipponbare</strain>
    </source>
</reference>
<dbReference type="eggNOG" id="ENOG502R6JR">
    <property type="taxonomic scope" value="Eukaryota"/>
</dbReference>
<reference evidence="3" key="1">
    <citation type="journal article" date="2005" name="Nature">
        <title>The map-based sequence of the rice genome.</title>
        <authorList>
            <consortium name="International rice genome sequencing project (IRGSP)"/>
            <person name="Matsumoto T."/>
            <person name="Wu J."/>
            <person name="Kanamori H."/>
            <person name="Katayose Y."/>
            <person name="Fujisawa M."/>
            <person name="Namiki N."/>
            <person name="Mizuno H."/>
            <person name="Yamamoto K."/>
            <person name="Antonio B.A."/>
            <person name="Baba T."/>
            <person name="Sakata K."/>
            <person name="Nagamura Y."/>
            <person name="Aoki H."/>
            <person name="Arikawa K."/>
            <person name="Arita K."/>
            <person name="Bito T."/>
            <person name="Chiden Y."/>
            <person name="Fujitsuka N."/>
            <person name="Fukunaka R."/>
            <person name="Hamada M."/>
            <person name="Harada C."/>
            <person name="Hayashi A."/>
            <person name="Hijishita S."/>
            <person name="Honda M."/>
            <person name="Hosokawa S."/>
            <person name="Ichikawa Y."/>
            <person name="Idonuma A."/>
            <person name="Iijima M."/>
            <person name="Ikeda M."/>
            <person name="Ikeno M."/>
            <person name="Ito K."/>
            <person name="Ito S."/>
            <person name="Ito T."/>
            <person name="Ito Y."/>
            <person name="Ito Y."/>
            <person name="Iwabuchi A."/>
            <person name="Kamiya K."/>
            <person name="Karasawa W."/>
            <person name="Kurita K."/>
            <person name="Katagiri S."/>
            <person name="Kikuta A."/>
            <person name="Kobayashi H."/>
            <person name="Kobayashi N."/>
            <person name="Machita K."/>
            <person name="Maehara T."/>
            <person name="Masukawa M."/>
            <person name="Mizubayashi T."/>
            <person name="Mukai Y."/>
            <person name="Nagasaki H."/>
            <person name="Nagata Y."/>
            <person name="Naito S."/>
            <person name="Nakashima M."/>
            <person name="Nakama Y."/>
            <person name="Nakamichi Y."/>
            <person name="Nakamura M."/>
            <person name="Meguro A."/>
            <person name="Negishi M."/>
            <person name="Ohta I."/>
            <person name="Ohta T."/>
            <person name="Okamoto M."/>
            <person name="Ono N."/>
            <person name="Saji S."/>
            <person name="Sakaguchi M."/>
            <person name="Sakai K."/>
            <person name="Shibata M."/>
            <person name="Shimokawa T."/>
            <person name="Song J."/>
            <person name="Takazaki Y."/>
            <person name="Terasawa K."/>
            <person name="Tsugane M."/>
            <person name="Tsuji K."/>
            <person name="Ueda S."/>
            <person name="Waki K."/>
            <person name="Yamagata H."/>
            <person name="Yamamoto M."/>
            <person name="Yamamoto S."/>
            <person name="Yamane H."/>
            <person name="Yoshiki S."/>
            <person name="Yoshihara R."/>
            <person name="Yukawa K."/>
            <person name="Zhong H."/>
            <person name="Yano M."/>
            <person name="Yuan Q."/>
            <person name="Ouyang S."/>
            <person name="Liu J."/>
            <person name="Jones K.M."/>
            <person name="Gansberger K."/>
            <person name="Moffat K."/>
            <person name="Hill J."/>
            <person name="Bera J."/>
            <person name="Fadrosh D."/>
            <person name="Jin S."/>
            <person name="Johri S."/>
            <person name="Kim M."/>
            <person name="Overton L."/>
            <person name="Reardon M."/>
            <person name="Tsitrin T."/>
            <person name="Vuong H."/>
            <person name="Weaver B."/>
            <person name="Ciecko A."/>
            <person name="Tallon L."/>
            <person name="Jackson J."/>
            <person name="Pai G."/>
            <person name="Aken S.V."/>
            <person name="Utterback T."/>
            <person name="Reidmuller S."/>
            <person name="Feldblyum T."/>
            <person name="Hsiao J."/>
            <person name="Zismann V."/>
            <person name="Iobst S."/>
            <person name="de Vazeille A.R."/>
            <person name="Buell C.R."/>
            <person name="Ying K."/>
            <person name="Li Y."/>
            <person name="Lu T."/>
            <person name="Huang Y."/>
            <person name="Zhao Q."/>
            <person name="Feng Q."/>
            <person name="Zhang L."/>
            <person name="Zhu J."/>
            <person name="Weng Q."/>
            <person name="Mu J."/>
            <person name="Lu Y."/>
            <person name="Fan D."/>
            <person name="Liu Y."/>
            <person name="Guan J."/>
            <person name="Zhang Y."/>
            <person name="Yu S."/>
            <person name="Liu X."/>
            <person name="Zhang Y."/>
            <person name="Hong G."/>
            <person name="Han B."/>
            <person name="Choisne N."/>
            <person name="Demange N."/>
            <person name="Orjeda G."/>
            <person name="Samain S."/>
            <person name="Cattolico L."/>
            <person name="Pelletier E."/>
            <person name="Couloux A."/>
            <person name="Segurens B."/>
            <person name="Wincker P."/>
            <person name="D'Hont A."/>
            <person name="Scarpelli C."/>
            <person name="Weissenbach J."/>
            <person name="Salanoubat M."/>
            <person name="Quetier F."/>
            <person name="Yu Y."/>
            <person name="Kim H.R."/>
            <person name="Rambo T."/>
            <person name="Currie J."/>
            <person name="Collura K."/>
            <person name="Luo M."/>
            <person name="Yang T."/>
            <person name="Ammiraju J.S.S."/>
            <person name="Engler F."/>
            <person name="Soderlund C."/>
            <person name="Wing R.A."/>
            <person name="Palmer L.E."/>
            <person name="de la Bastide M."/>
            <person name="Spiegel L."/>
            <person name="Nascimento L."/>
            <person name="Zutavern T."/>
            <person name="O'Shaughnessy A."/>
            <person name="Dike S."/>
            <person name="Dedhia N."/>
            <person name="Preston R."/>
            <person name="Balija V."/>
            <person name="McCombie W.R."/>
            <person name="Chow T."/>
            <person name="Chen H."/>
            <person name="Chung M."/>
            <person name="Chen C."/>
            <person name="Shaw J."/>
            <person name="Wu H."/>
            <person name="Hsiao K."/>
            <person name="Chao Y."/>
            <person name="Chu M."/>
            <person name="Cheng C."/>
            <person name="Hour A."/>
            <person name="Lee P."/>
            <person name="Lin S."/>
            <person name="Lin Y."/>
            <person name="Liou J."/>
            <person name="Liu S."/>
            <person name="Hsing Y."/>
            <person name="Raghuvanshi S."/>
            <person name="Mohanty A."/>
            <person name="Bharti A.K."/>
            <person name="Gaur A."/>
            <person name="Gupta V."/>
            <person name="Kumar D."/>
            <person name="Ravi V."/>
            <person name="Vij S."/>
            <person name="Kapur A."/>
            <person name="Khurana P."/>
            <person name="Khurana P."/>
            <person name="Khurana J.P."/>
            <person name="Tyagi A.K."/>
            <person name="Gaikwad K."/>
            <person name="Singh A."/>
            <person name="Dalal V."/>
            <person name="Srivastava S."/>
            <person name="Dixit A."/>
            <person name="Pal A.K."/>
            <person name="Ghazi I.A."/>
            <person name="Yadav M."/>
            <person name="Pandit A."/>
            <person name="Bhargava A."/>
            <person name="Sureshbabu K."/>
            <person name="Batra K."/>
            <person name="Sharma T.R."/>
            <person name="Mohapatra T."/>
            <person name="Singh N.K."/>
            <person name="Messing J."/>
            <person name="Nelson A.B."/>
            <person name="Fuks G."/>
            <person name="Kavchok S."/>
            <person name="Keizer G."/>
            <person name="Linton E."/>
            <person name="Llaca V."/>
            <person name="Song R."/>
            <person name="Tanyolac B."/>
            <person name="Young S."/>
            <person name="Ho-Il K."/>
            <person name="Hahn J.H."/>
            <person name="Sangsakoo G."/>
            <person name="Vanavichit A."/>
            <person name="de Mattos Luiz.A.T."/>
            <person name="Zimmer P.D."/>
            <person name="Malone G."/>
            <person name="Dellagostin O."/>
            <person name="de Oliveira A.C."/>
            <person name="Bevan M."/>
            <person name="Bancroft I."/>
            <person name="Minx P."/>
            <person name="Cordum H."/>
            <person name="Wilson R."/>
            <person name="Cheng Z."/>
            <person name="Jin W."/>
            <person name="Jiang J."/>
            <person name="Leong S.A."/>
            <person name="Iwama H."/>
            <person name="Gojobori T."/>
            <person name="Itoh T."/>
            <person name="Niimura Y."/>
            <person name="Fujii Y."/>
            <person name="Habara T."/>
            <person name="Sakai H."/>
            <person name="Sato Y."/>
            <person name="Wilson G."/>
            <person name="Kumar K."/>
            <person name="McCouch S."/>
            <person name="Juretic N."/>
            <person name="Hoen D."/>
            <person name="Wright S."/>
            <person name="Bruskiewich R."/>
            <person name="Bureau T."/>
            <person name="Miyao A."/>
            <person name="Hirochika H."/>
            <person name="Nishikawa T."/>
            <person name="Kadowaki K."/>
            <person name="Sugiura M."/>
            <person name="Burr B."/>
            <person name="Sasaki T."/>
        </authorList>
    </citation>
    <scope>NUCLEOTIDE SEQUENCE [LARGE SCALE GENOMIC DNA]</scope>
    <source>
        <strain evidence="3">cv. Nipponbare</strain>
    </source>
</reference>
<dbReference type="Gramene" id="Os11t0482901-01">
    <property type="protein sequence ID" value="Os11t0482901-01"/>
    <property type="gene ID" value="Os11g0482901"/>
</dbReference>
<dbReference type="AlphaFoldDB" id="A0A0N7KSX7"/>
<feature type="region of interest" description="Disordered" evidence="1">
    <location>
        <begin position="311"/>
        <end position="372"/>
    </location>
</feature>
<feature type="compositionally biased region" description="Basic and acidic residues" evidence="1">
    <location>
        <begin position="135"/>
        <end position="146"/>
    </location>
</feature>
<proteinExistence type="predicted"/>
<feature type="compositionally biased region" description="Basic and acidic residues" evidence="1">
    <location>
        <begin position="346"/>
        <end position="356"/>
    </location>
</feature>
<dbReference type="OMA" id="HEAHDDV"/>
<evidence type="ECO:0000313" key="3">
    <source>
        <dbReference type="Proteomes" id="UP000059680"/>
    </source>
</evidence>
<evidence type="ECO:0000256" key="1">
    <source>
        <dbReference type="SAM" id="MobiDB-lite"/>
    </source>
</evidence>
<accession>A0A0N7KSX7</accession>
<feature type="compositionally biased region" description="Basic and acidic residues" evidence="1">
    <location>
        <begin position="193"/>
        <end position="214"/>
    </location>
</feature>
<name>A0A0N7KSX7_ORYSJ</name>
<organism evidence="2 3">
    <name type="scientific">Oryza sativa subsp. japonica</name>
    <name type="common">Rice</name>
    <dbReference type="NCBI Taxonomy" id="39947"/>
    <lineage>
        <taxon>Eukaryota</taxon>
        <taxon>Viridiplantae</taxon>
        <taxon>Streptophyta</taxon>
        <taxon>Embryophyta</taxon>
        <taxon>Tracheophyta</taxon>
        <taxon>Spermatophyta</taxon>
        <taxon>Magnoliopsida</taxon>
        <taxon>Liliopsida</taxon>
        <taxon>Poales</taxon>
        <taxon>Poaceae</taxon>
        <taxon>BOP clade</taxon>
        <taxon>Oryzoideae</taxon>
        <taxon>Oryzeae</taxon>
        <taxon>Oryzinae</taxon>
        <taxon>Oryza</taxon>
        <taxon>Oryza sativa</taxon>
    </lineage>
</organism>
<feature type="region of interest" description="Disordered" evidence="1">
    <location>
        <begin position="130"/>
        <end position="214"/>
    </location>
</feature>
<dbReference type="InParanoid" id="A0A0N7KSX7"/>
<protein>
    <submittedName>
        <fullName evidence="2">Os11g0482901 protein</fullName>
    </submittedName>
</protein>
<feature type="region of interest" description="Disordered" evidence="1">
    <location>
        <begin position="66"/>
        <end position="85"/>
    </location>
</feature>
<gene>
    <name evidence="2" type="ordered locus">Os11g0482901</name>
    <name evidence="2" type="ORF">OSNPB_110482901</name>
</gene>
<sequence>MLRVPRHRRVQPHRLAQRRVEDAHPPVVVEVEPLALAVVSAFFPRAAGAARRGDLVEHLGLDAAVAHEEPEEPGERRRGGVAAGHDEADHHVADRLVGVPAFDHPRQQVAPRAAAAADAIAVDQEERALLPPAPDEPHHGLMDHPDLLPQPPLRPGVERALHLPHGGHGRRASPGDDPRRRVERRGQPRRRQCRVEASRVNAERDPADDVEREPPEHVLHVHHPAAARRRGERRDEAVPRLGLEHGDLEVPERARGELVADELALGVPELAVDVEDAHAEQVAEHVGERLPLGVVGEPRPEDVLDVRRVRRHHRAPRAQPVNDDRLRRRRRQHLRVPVQQPPPVAVERHQAPDHRVAPRPPPAMAARRSTGR</sequence>
<evidence type="ECO:0000313" key="2">
    <source>
        <dbReference type="EMBL" id="BAT14050.1"/>
    </source>
</evidence>
<keyword evidence="3" id="KW-1185">Reference proteome</keyword>
<dbReference type="EMBL" id="AP014967">
    <property type="protein sequence ID" value="BAT14050.1"/>
    <property type="molecule type" value="Genomic_DNA"/>
</dbReference>
<feature type="compositionally biased region" description="Basic and acidic residues" evidence="1">
    <location>
        <begin position="173"/>
        <end position="186"/>
    </location>
</feature>
<dbReference type="FunCoup" id="A0A0N7KSX7">
    <property type="interactions" value="1"/>
</dbReference>
<dbReference type="Proteomes" id="UP000059680">
    <property type="component" value="Chromosome 11"/>
</dbReference>
<dbReference type="PaxDb" id="39947-A0A0N7KSX7"/>
<reference evidence="2 3" key="3">
    <citation type="journal article" date="2013" name="Rice">
        <title>Improvement of the Oryza sativa Nipponbare reference genome using next generation sequence and optical map data.</title>
        <authorList>
            <person name="Kawahara Y."/>
            <person name="de la Bastide M."/>
            <person name="Hamilton J.P."/>
            <person name="Kanamori H."/>
            <person name="McCombie W.R."/>
            <person name="Ouyang S."/>
            <person name="Schwartz D.C."/>
            <person name="Tanaka T."/>
            <person name="Wu J."/>
            <person name="Zhou S."/>
            <person name="Childs K.L."/>
            <person name="Davidson R.M."/>
            <person name="Lin H."/>
            <person name="Quesada-Ocampo L."/>
            <person name="Vaillancourt B."/>
            <person name="Sakai H."/>
            <person name="Lee S.S."/>
            <person name="Kim J."/>
            <person name="Numa H."/>
            <person name="Itoh T."/>
            <person name="Buell C.R."/>
            <person name="Matsumoto T."/>
        </authorList>
    </citation>
    <scope>NUCLEOTIDE SEQUENCE [LARGE SCALE GENOMIC DNA]</scope>
    <source>
        <strain evidence="3">cv. Nipponbare</strain>
    </source>
</reference>